<dbReference type="InterPro" id="IPR036034">
    <property type="entry name" value="PDZ_sf"/>
</dbReference>
<dbReference type="Gene3D" id="2.30.42.10">
    <property type="match status" value="2"/>
</dbReference>
<dbReference type="InterPro" id="IPR001478">
    <property type="entry name" value="PDZ"/>
</dbReference>
<dbReference type="AlphaFoldDB" id="A0A6M4IUG0"/>
<dbReference type="PROSITE" id="PS50106">
    <property type="entry name" value="PDZ"/>
    <property type="match status" value="2"/>
</dbReference>
<dbReference type="RefSeq" id="WP_171227241.1">
    <property type="nucleotide sequence ID" value="NZ_CP053085.1"/>
</dbReference>
<keyword evidence="2" id="KW-0732">Signal</keyword>
<keyword evidence="5" id="KW-1185">Reference proteome</keyword>
<dbReference type="Proteomes" id="UP000500938">
    <property type="component" value="Chromosome"/>
</dbReference>
<accession>A0A6M4IUG0</accession>
<dbReference type="PANTHER" id="PTHR22939">
    <property type="entry name" value="SERINE PROTEASE FAMILY S1C HTRA-RELATED"/>
    <property type="match status" value="1"/>
</dbReference>
<dbReference type="Pfam" id="PF17820">
    <property type="entry name" value="PDZ_6"/>
    <property type="match status" value="2"/>
</dbReference>
<feature type="signal peptide" evidence="2">
    <location>
        <begin position="1"/>
        <end position="19"/>
    </location>
</feature>
<dbReference type="GO" id="GO:0008236">
    <property type="term" value="F:serine-type peptidase activity"/>
    <property type="evidence" value="ECO:0007669"/>
    <property type="project" value="UniProtKB-KW"/>
</dbReference>
<gene>
    <name evidence="4" type="ORF">HKW67_20910</name>
</gene>
<evidence type="ECO:0000259" key="3">
    <source>
        <dbReference type="PROSITE" id="PS50106"/>
    </source>
</evidence>
<evidence type="ECO:0000313" key="4">
    <source>
        <dbReference type="EMBL" id="QJR37805.1"/>
    </source>
</evidence>
<feature type="domain" description="PDZ" evidence="3">
    <location>
        <begin position="319"/>
        <end position="387"/>
    </location>
</feature>
<dbReference type="InterPro" id="IPR041489">
    <property type="entry name" value="PDZ_6"/>
</dbReference>
<sequence>MRLPLLSAVVLFVTASALSADALLAQTTVRTPTRVRGTIIASSAANACAELAATPSALVNAPEGMALLRLRRELESVAFTLEQQQQLQGVDVQRITQAQRGVDSLMQTIIVRVQHRDGPDGEVITVQRGDSIRTLRLSAPAIEANIRSLQPQITAFIAAAEAQSGRAVSETGYMGVGLLGAQVRTVTPEGVLVSHCDYPVVETVDIGSPASRAGVLAGDTVLAYNGRDLKLRAVNYQSMLVPGETVRLRVKRGTKAREIPVTVVARKVERQIVVMRGPDAPMSSLPPDAPRALSGRLMISSAAPSASPSSPIMSTISGPISGPVPANGVAVLLGAQLSTVDDDFAEVLGLEPGILLLRAMPGSPFAEAGLRSGEIIRAFNGTAVRDVQAMRRAIAGAASRDARLTVFSRANGTRTVTLRW</sequence>
<name>A0A6M4IUG0_9BACT</name>
<evidence type="ECO:0000313" key="5">
    <source>
        <dbReference type="Proteomes" id="UP000500938"/>
    </source>
</evidence>
<protein>
    <submittedName>
        <fullName evidence="4">PDZ domain-containing protein</fullName>
    </submittedName>
</protein>
<dbReference type="KEGG" id="ggr:HKW67_20910"/>
<feature type="domain" description="PDZ" evidence="3">
    <location>
        <begin position="156"/>
        <end position="238"/>
    </location>
</feature>
<comment type="similarity">
    <text evidence="1">Belongs to the peptidase S1C family.</text>
</comment>
<evidence type="ECO:0000256" key="2">
    <source>
        <dbReference type="SAM" id="SignalP"/>
    </source>
</evidence>
<feature type="chain" id="PRO_5026927833" evidence="2">
    <location>
        <begin position="20"/>
        <end position="420"/>
    </location>
</feature>
<evidence type="ECO:0000256" key="1">
    <source>
        <dbReference type="ARBA" id="ARBA00010541"/>
    </source>
</evidence>
<reference evidence="4 5" key="1">
    <citation type="submission" date="2020-05" db="EMBL/GenBank/DDBJ databases">
        <title>Complete genome sequence of Gemmatimonas greenlandica TET16.</title>
        <authorList>
            <person name="Zeng Y."/>
        </authorList>
    </citation>
    <scope>NUCLEOTIDE SEQUENCE [LARGE SCALE GENOMIC DNA]</scope>
    <source>
        <strain evidence="4 5">TET16</strain>
    </source>
</reference>
<proteinExistence type="inferred from homology"/>
<dbReference type="SMART" id="SM00228">
    <property type="entry name" value="PDZ"/>
    <property type="match status" value="2"/>
</dbReference>
<dbReference type="PANTHER" id="PTHR22939:SF129">
    <property type="entry name" value="SERINE PROTEASE HTRA2, MITOCHONDRIAL"/>
    <property type="match status" value="1"/>
</dbReference>
<organism evidence="4 5">
    <name type="scientific">Gemmatimonas groenlandica</name>
    <dbReference type="NCBI Taxonomy" id="2732249"/>
    <lineage>
        <taxon>Bacteria</taxon>
        <taxon>Pseudomonadati</taxon>
        <taxon>Gemmatimonadota</taxon>
        <taxon>Gemmatimonadia</taxon>
        <taxon>Gemmatimonadales</taxon>
        <taxon>Gemmatimonadaceae</taxon>
        <taxon>Gemmatimonas</taxon>
    </lineage>
</organism>
<dbReference type="EMBL" id="CP053085">
    <property type="protein sequence ID" value="QJR37805.1"/>
    <property type="molecule type" value="Genomic_DNA"/>
</dbReference>
<dbReference type="SUPFAM" id="SSF50156">
    <property type="entry name" value="PDZ domain-like"/>
    <property type="match status" value="2"/>
</dbReference>